<evidence type="ECO:0000313" key="2">
    <source>
        <dbReference type="Proteomes" id="UP000762676"/>
    </source>
</evidence>
<proteinExistence type="predicted"/>
<evidence type="ECO:0000313" key="1">
    <source>
        <dbReference type="EMBL" id="GFR60317.1"/>
    </source>
</evidence>
<dbReference type="Proteomes" id="UP000762676">
    <property type="component" value="Unassembled WGS sequence"/>
</dbReference>
<organism evidence="1 2">
    <name type="scientific">Elysia marginata</name>
    <dbReference type="NCBI Taxonomy" id="1093978"/>
    <lineage>
        <taxon>Eukaryota</taxon>
        <taxon>Metazoa</taxon>
        <taxon>Spiralia</taxon>
        <taxon>Lophotrochozoa</taxon>
        <taxon>Mollusca</taxon>
        <taxon>Gastropoda</taxon>
        <taxon>Heterobranchia</taxon>
        <taxon>Euthyneura</taxon>
        <taxon>Panpulmonata</taxon>
        <taxon>Sacoglossa</taxon>
        <taxon>Placobranchoidea</taxon>
        <taxon>Plakobranchidae</taxon>
        <taxon>Elysia</taxon>
    </lineage>
</organism>
<keyword evidence="2" id="KW-1185">Reference proteome</keyword>
<accession>A0AAV4EI09</accession>
<dbReference type="EMBL" id="BMAT01007234">
    <property type="protein sequence ID" value="GFR60317.1"/>
    <property type="molecule type" value="Genomic_DNA"/>
</dbReference>
<name>A0AAV4EI09_9GAST</name>
<comment type="caution">
    <text evidence="1">The sequence shown here is derived from an EMBL/GenBank/DDBJ whole genome shotgun (WGS) entry which is preliminary data.</text>
</comment>
<gene>
    <name evidence="1" type="ORF">ElyMa_003527500</name>
</gene>
<sequence>MRCIQYVGERHNDGEMYTICGKTPQRRRYVFNICGTTPQRRSAHHVSLTASSQADPPRYIGPTSTDLCHHSDSWAARCPALACPSPARADMKEGKNPPPPMIDAYRAVLI</sequence>
<protein>
    <submittedName>
        <fullName evidence="1">Uncharacterized protein</fullName>
    </submittedName>
</protein>
<reference evidence="1 2" key="1">
    <citation type="journal article" date="2021" name="Elife">
        <title>Chloroplast acquisition without the gene transfer in kleptoplastic sea slugs, Plakobranchus ocellatus.</title>
        <authorList>
            <person name="Maeda T."/>
            <person name="Takahashi S."/>
            <person name="Yoshida T."/>
            <person name="Shimamura S."/>
            <person name="Takaki Y."/>
            <person name="Nagai Y."/>
            <person name="Toyoda A."/>
            <person name="Suzuki Y."/>
            <person name="Arimoto A."/>
            <person name="Ishii H."/>
            <person name="Satoh N."/>
            <person name="Nishiyama T."/>
            <person name="Hasebe M."/>
            <person name="Maruyama T."/>
            <person name="Minagawa J."/>
            <person name="Obokata J."/>
            <person name="Shigenobu S."/>
        </authorList>
    </citation>
    <scope>NUCLEOTIDE SEQUENCE [LARGE SCALE GENOMIC DNA]</scope>
</reference>
<dbReference type="AlphaFoldDB" id="A0AAV4EI09"/>